<name>A0ABT8R1A8_9BACT</name>
<dbReference type="InterPro" id="IPR051207">
    <property type="entry name" value="ComplexI_NDUFA9_subunit"/>
</dbReference>
<dbReference type="PANTHER" id="PTHR12126">
    <property type="entry name" value="NADH-UBIQUINONE OXIDOREDUCTASE 39 KDA SUBUNIT-RELATED"/>
    <property type="match status" value="1"/>
</dbReference>
<dbReference type="EMBL" id="JAUKPO010000002">
    <property type="protein sequence ID" value="MDO1445874.1"/>
    <property type="molecule type" value="Genomic_DNA"/>
</dbReference>
<evidence type="ECO:0000313" key="1">
    <source>
        <dbReference type="EMBL" id="MDO1445874.1"/>
    </source>
</evidence>
<evidence type="ECO:0000313" key="2">
    <source>
        <dbReference type="Proteomes" id="UP001168528"/>
    </source>
</evidence>
<accession>A0ABT8R1A8</accession>
<dbReference type="RefSeq" id="WP_302036672.1">
    <property type="nucleotide sequence ID" value="NZ_JAUKPO010000002.1"/>
</dbReference>
<dbReference type="SUPFAM" id="SSF51735">
    <property type="entry name" value="NAD(P)-binding Rossmann-fold domains"/>
    <property type="match status" value="1"/>
</dbReference>
<protein>
    <recommendedName>
        <fullName evidence="3">NAD-dependent epimerase/dehydratase family protein</fullName>
    </recommendedName>
</protein>
<organism evidence="1 2">
    <name type="scientific">Rhodocytophaga aerolata</name>
    <dbReference type="NCBI Taxonomy" id="455078"/>
    <lineage>
        <taxon>Bacteria</taxon>
        <taxon>Pseudomonadati</taxon>
        <taxon>Bacteroidota</taxon>
        <taxon>Cytophagia</taxon>
        <taxon>Cytophagales</taxon>
        <taxon>Rhodocytophagaceae</taxon>
        <taxon>Rhodocytophaga</taxon>
    </lineage>
</organism>
<evidence type="ECO:0008006" key="3">
    <source>
        <dbReference type="Google" id="ProtNLM"/>
    </source>
</evidence>
<dbReference type="PANTHER" id="PTHR12126:SF11">
    <property type="entry name" value="NADH DEHYDROGENASE [UBIQUINONE] 1 ALPHA SUBCOMPLEX SUBUNIT 9, MITOCHONDRIAL"/>
    <property type="match status" value="1"/>
</dbReference>
<sequence length="297" mass="32998">MGTSEKHPVSRIIILGANGQVGSSIYSYLKRHFPALQITACVRRLFTNTHSPDYTVFDPFAHNWQQTGKADVLINCIGIIQETKDFTFEQAHLGLTRLILQHRQTLGNPKIIQISALGAQSDSPAAFLSSKGRADELLLTHPDTVVIRPSIVCTPNTVFAQKLTLLRRISRYLWNYLPFPGHLLQTRIQPIMPDDLASLVARLCFTDQHPAIIYAVGPDEISLQELIHLSSNSISLLSVPRIVADPGIRLLAALLPDLLNPQQYALLLHPNTASKQIAENLIGRSLHSTKGFWQQLS</sequence>
<proteinExistence type="predicted"/>
<keyword evidence="2" id="KW-1185">Reference proteome</keyword>
<reference evidence="1" key="1">
    <citation type="submission" date="2023-07" db="EMBL/GenBank/DDBJ databases">
        <title>The genome sequence of Rhodocytophaga aerolata KACC 12507.</title>
        <authorList>
            <person name="Zhang X."/>
        </authorList>
    </citation>
    <scope>NUCLEOTIDE SEQUENCE</scope>
    <source>
        <strain evidence="1">KACC 12507</strain>
    </source>
</reference>
<gene>
    <name evidence="1" type="ORF">Q0590_06405</name>
</gene>
<dbReference type="Proteomes" id="UP001168528">
    <property type="component" value="Unassembled WGS sequence"/>
</dbReference>
<comment type="caution">
    <text evidence="1">The sequence shown here is derived from an EMBL/GenBank/DDBJ whole genome shotgun (WGS) entry which is preliminary data.</text>
</comment>
<dbReference type="InterPro" id="IPR036291">
    <property type="entry name" value="NAD(P)-bd_dom_sf"/>
</dbReference>
<dbReference type="Gene3D" id="3.40.50.720">
    <property type="entry name" value="NAD(P)-binding Rossmann-like Domain"/>
    <property type="match status" value="1"/>
</dbReference>